<name>A0A8I1YE24_BRAEL</name>
<dbReference type="RefSeq" id="WP_240537144.1">
    <property type="nucleotide sequence ID" value="NZ_JAFICZ010000001.1"/>
</dbReference>
<reference evidence="2" key="1">
    <citation type="submission" date="2021-02" db="EMBL/GenBank/DDBJ databases">
        <title>Genomic Encyclopedia of Type Strains, Phase IV (KMG-V): Genome sequencing to study the core and pangenomes of soil and plant-associated prokaryotes.</title>
        <authorList>
            <person name="Whitman W."/>
        </authorList>
    </citation>
    <scope>NUCLEOTIDE SEQUENCE</scope>
    <source>
        <strain evidence="2">USDA 406</strain>
    </source>
</reference>
<evidence type="ECO:0000256" key="1">
    <source>
        <dbReference type="SAM" id="MobiDB-lite"/>
    </source>
</evidence>
<sequence>MNQRDDDLKTAIERSNPNGVEPPFSEDDLQRQQLGPRGVPGQRAACPGNPTRRR</sequence>
<gene>
    <name evidence="3" type="ORF">ABIF29_003257</name>
    <name evidence="2" type="ORF">JOH49_007790</name>
</gene>
<feature type="region of interest" description="Disordered" evidence="1">
    <location>
        <begin position="1"/>
        <end position="54"/>
    </location>
</feature>
<dbReference type="EMBL" id="JAFICZ010000001">
    <property type="protein sequence ID" value="MBP1298037.1"/>
    <property type="molecule type" value="Genomic_DNA"/>
</dbReference>
<evidence type="ECO:0000313" key="3">
    <source>
        <dbReference type="EMBL" id="MEY9316458.1"/>
    </source>
</evidence>
<dbReference type="Proteomes" id="UP001565471">
    <property type="component" value="Unassembled WGS sequence"/>
</dbReference>
<dbReference type="AlphaFoldDB" id="A0A8I1YE24"/>
<dbReference type="Proteomes" id="UP000673383">
    <property type="component" value="Unassembled WGS sequence"/>
</dbReference>
<proteinExistence type="predicted"/>
<reference evidence="3 5" key="2">
    <citation type="submission" date="2024-07" db="EMBL/GenBank/DDBJ databases">
        <title>Genomic Encyclopedia of Type Strains, Phase V (KMG-V): Genome sequencing to study the core and pangenomes of soil and plant-associated prokaryotes.</title>
        <authorList>
            <person name="Whitman W."/>
        </authorList>
    </citation>
    <scope>NUCLEOTIDE SEQUENCE [LARGE SCALE GENOMIC DNA]</scope>
    <source>
        <strain evidence="3 5">USDA 415</strain>
    </source>
</reference>
<evidence type="ECO:0000313" key="2">
    <source>
        <dbReference type="EMBL" id="MBP1298037.1"/>
    </source>
</evidence>
<accession>A0A8I1YE24</accession>
<comment type="caution">
    <text evidence="2">The sequence shown here is derived from an EMBL/GenBank/DDBJ whole genome shotgun (WGS) entry which is preliminary data.</text>
</comment>
<protein>
    <submittedName>
        <fullName evidence="2">Uncharacterized protein</fullName>
    </submittedName>
</protein>
<feature type="compositionally biased region" description="Basic and acidic residues" evidence="1">
    <location>
        <begin position="1"/>
        <end position="12"/>
    </location>
</feature>
<dbReference type="EMBL" id="JBGBZA010000002">
    <property type="protein sequence ID" value="MEY9316458.1"/>
    <property type="molecule type" value="Genomic_DNA"/>
</dbReference>
<evidence type="ECO:0000313" key="4">
    <source>
        <dbReference type="Proteomes" id="UP000673383"/>
    </source>
</evidence>
<evidence type="ECO:0000313" key="5">
    <source>
        <dbReference type="Proteomes" id="UP001565471"/>
    </source>
</evidence>
<organism evidence="2 4">
    <name type="scientific">Bradyrhizobium elkanii</name>
    <dbReference type="NCBI Taxonomy" id="29448"/>
    <lineage>
        <taxon>Bacteria</taxon>
        <taxon>Pseudomonadati</taxon>
        <taxon>Pseudomonadota</taxon>
        <taxon>Alphaproteobacteria</taxon>
        <taxon>Hyphomicrobiales</taxon>
        <taxon>Nitrobacteraceae</taxon>
        <taxon>Bradyrhizobium</taxon>
    </lineage>
</organism>
<keyword evidence="5" id="KW-1185">Reference proteome</keyword>